<organism evidence="1 2">
    <name type="scientific">Caerostris darwini</name>
    <dbReference type="NCBI Taxonomy" id="1538125"/>
    <lineage>
        <taxon>Eukaryota</taxon>
        <taxon>Metazoa</taxon>
        <taxon>Ecdysozoa</taxon>
        <taxon>Arthropoda</taxon>
        <taxon>Chelicerata</taxon>
        <taxon>Arachnida</taxon>
        <taxon>Araneae</taxon>
        <taxon>Araneomorphae</taxon>
        <taxon>Entelegynae</taxon>
        <taxon>Araneoidea</taxon>
        <taxon>Araneidae</taxon>
        <taxon>Caerostris</taxon>
    </lineage>
</organism>
<name>A0AAV4QI49_9ARAC</name>
<reference evidence="1 2" key="1">
    <citation type="submission" date="2021-06" db="EMBL/GenBank/DDBJ databases">
        <title>Caerostris darwini draft genome.</title>
        <authorList>
            <person name="Kono N."/>
            <person name="Arakawa K."/>
        </authorList>
    </citation>
    <scope>NUCLEOTIDE SEQUENCE [LARGE SCALE GENOMIC DNA]</scope>
</reference>
<dbReference type="EMBL" id="BPLQ01004611">
    <property type="protein sequence ID" value="GIY09358.1"/>
    <property type="molecule type" value="Genomic_DNA"/>
</dbReference>
<comment type="caution">
    <text evidence="1">The sequence shown here is derived from an EMBL/GenBank/DDBJ whole genome shotgun (WGS) entry which is preliminary data.</text>
</comment>
<evidence type="ECO:0008006" key="3">
    <source>
        <dbReference type="Google" id="ProtNLM"/>
    </source>
</evidence>
<dbReference type="Proteomes" id="UP001054837">
    <property type="component" value="Unassembled WGS sequence"/>
</dbReference>
<gene>
    <name evidence="1" type="ORF">CDAR_479111</name>
</gene>
<protein>
    <recommendedName>
        <fullName evidence="3">Maturase K</fullName>
    </recommendedName>
</protein>
<keyword evidence="2" id="KW-1185">Reference proteome</keyword>
<dbReference type="AlphaFoldDB" id="A0AAV4QI49"/>
<evidence type="ECO:0000313" key="2">
    <source>
        <dbReference type="Proteomes" id="UP001054837"/>
    </source>
</evidence>
<accession>A0AAV4QI49</accession>
<evidence type="ECO:0000313" key="1">
    <source>
        <dbReference type="EMBL" id="GIY09358.1"/>
    </source>
</evidence>
<proteinExistence type="predicted"/>
<feature type="non-terminal residue" evidence="1">
    <location>
        <position position="52"/>
    </location>
</feature>
<sequence length="52" mass="5960">MVKGIKAFLKFISDELSEDYLYIYLKRYIIMEFARAVFGKSPEGYSGKNTAG</sequence>